<dbReference type="InterPro" id="IPR004550">
    <property type="entry name" value="AsnASE_II"/>
</dbReference>
<dbReference type="FunFam" id="3.40.50.1170:FF:000001">
    <property type="entry name" value="L-asparaginase 2"/>
    <property type="match status" value="1"/>
</dbReference>
<feature type="active site" evidence="6">
    <location>
        <position position="94"/>
    </location>
</feature>
<evidence type="ECO:0000259" key="9">
    <source>
        <dbReference type="Pfam" id="PF17763"/>
    </source>
</evidence>
<comment type="caution">
    <text evidence="10">The sequence shown here is derived from an EMBL/GenBank/DDBJ whole genome shotgun (WGS) entry which is preliminary data.</text>
</comment>
<sequence>MPDLRRPRIAVLGTGGTIAGVAAQGLGYRAGGMSLQDILTALPGLEEWLHLDCQQVANVGSQNIVYEDWRRLAFAVQARLDLGDVDGIVITHGTDTLEETAYLLDLVLSTRVPVVLTGAMRPAHAPGSDGVANLLSALAVAASPLAAGRGVLAVMNQKIHCARDVQKMAASGLDAFASPNSGPLGWVHDRDIGFYGAAAPQKPPLFGSLPAAPAKVHVLYSHGGLDIDLLRAMTALKPDGIVLAGVGNGNTTDEALALLGQAAAQGVAIVRASRTGSGRVVRNMEVDDDNAGFIVAGSLNPQKARILLMLALAQSPDATQLQDYFLA</sequence>
<dbReference type="Pfam" id="PF17763">
    <property type="entry name" value="Asparaginase_C"/>
    <property type="match status" value="1"/>
</dbReference>
<dbReference type="InterPro" id="IPR027474">
    <property type="entry name" value="L-asparaginase_N"/>
</dbReference>
<dbReference type="PANTHER" id="PTHR11707">
    <property type="entry name" value="L-ASPARAGINASE"/>
    <property type="match status" value="1"/>
</dbReference>
<feature type="binding site" evidence="4">
    <location>
        <begin position="94"/>
        <end position="95"/>
    </location>
    <ligand>
        <name>substrate</name>
    </ligand>
</feature>
<evidence type="ECO:0000256" key="4">
    <source>
        <dbReference type="PIRSR" id="PIRSR001220-2"/>
    </source>
</evidence>
<dbReference type="SMART" id="SM00870">
    <property type="entry name" value="Asparaginase"/>
    <property type="match status" value="1"/>
</dbReference>
<dbReference type="EMBL" id="QNRQ01000002">
    <property type="protein sequence ID" value="RBP41970.1"/>
    <property type="molecule type" value="Genomic_DNA"/>
</dbReference>
<dbReference type="PROSITE" id="PS00144">
    <property type="entry name" value="ASN_GLN_ASE_1"/>
    <property type="match status" value="1"/>
</dbReference>
<protein>
    <submittedName>
        <fullName evidence="10">Asparaginase</fullName>
    </submittedName>
</protein>
<dbReference type="Pfam" id="PF00710">
    <property type="entry name" value="Asparaginase"/>
    <property type="match status" value="1"/>
</dbReference>
<dbReference type="PIRSF" id="PIRSF001220">
    <property type="entry name" value="L-ASNase_gatD"/>
    <property type="match status" value="1"/>
</dbReference>
<comment type="similarity">
    <text evidence="1 7">Belongs to the asparaginase 1 family.</text>
</comment>
<feature type="binding site" evidence="4">
    <location>
        <position position="61"/>
    </location>
    <ligand>
        <name>substrate</name>
    </ligand>
</feature>
<keyword evidence="2" id="KW-0378">Hydrolase</keyword>
<evidence type="ECO:0000313" key="10">
    <source>
        <dbReference type="EMBL" id="RBP41970.1"/>
    </source>
</evidence>
<dbReference type="PROSITE" id="PS51732">
    <property type="entry name" value="ASN_GLN_ASE_3"/>
    <property type="match status" value="1"/>
</dbReference>
<dbReference type="AlphaFoldDB" id="A0A366HJV5"/>
<accession>A0A366HJV5</accession>
<proteinExistence type="inferred from homology"/>
<dbReference type="InterPro" id="IPR020827">
    <property type="entry name" value="Asparaginase/glutaminase_AS1"/>
</dbReference>
<organism evidence="10 11">
    <name type="scientific">Eoetvoesiella caeni</name>
    <dbReference type="NCBI Taxonomy" id="645616"/>
    <lineage>
        <taxon>Bacteria</taxon>
        <taxon>Pseudomonadati</taxon>
        <taxon>Pseudomonadota</taxon>
        <taxon>Betaproteobacteria</taxon>
        <taxon>Burkholderiales</taxon>
        <taxon>Alcaligenaceae</taxon>
        <taxon>Eoetvoesiella</taxon>
    </lineage>
</organism>
<evidence type="ECO:0000256" key="2">
    <source>
        <dbReference type="ARBA" id="ARBA00022801"/>
    </source>
</evidence>
<evidence type="ECO:0000313" key="11">
    <source>
        <dbReference type="Proteomes" id="UP000253628"/>
    </source>
</evidence>
<dbReference type="Proteomes" id="UP000253628">
    <property type="component" value="Unassembled WGS sequence"/>
</dbReference>
<evidence type="ECO:0000256" key="1">
    <source>
        <dbReference type="ARBA" id="ARBA00010518"/>
    </source>
</evidence>
<evidence type="ECO:0000256" key="6">
    <source>
        <dbReference type="PROSITE-ProRule" id="PRU10100"/>
    </source>
</evidence>
<dbReference type="InterPro" id="IPR036152">
    <property type="entry name" value="Asp/glu_Ase-like_sf"/>
</dbReference>
<dbReference type="GO" id="GO:0004067">
    <property type="term" value="F:asparaginase activity"/>
    <property type="evidence" value="ECO:0007669"/>
    <property type="project" value="UniProtKB-UniRule"/>
</dbReference>
<feature type="active site" evidence="5">
    <location>
        <position position="17"/>
    </location>
</feature>
<dbReference type="SUPFAM" id="SSF53774">
    <property type="entry name" value="Glutaminase/Asparaginase"/>
    <property type="match status" value="1"/>
</dbReference>
<evidence type="ECO:0000256" key="5">
    <source>
        <dbReference type="PROSITE-ProRule" id="PRU10099"/>
    </source>
</evidence>
<dbReference type="NCBIfam" id="TIGR00520">
    <property type="entry name" value="asnASE_II"/>
    <property type="match status" value="1"/>
</dbReference>
<dbReference type="OrthoDB" id="9788068at2"/>
<dbReference type="PRINTS" id="PR00139">
    <property type="entry name" value="ASNGLNASE"/>
</dbReference>
<dbReference type="SFLD" id="SFLDS00057">
    <property type="entry name" value="Glutaminase/Asparaginase"/>
    <property type="match status" value="1"/>
</dbReference>
<reference evidence="10 11" key="1">
    <citation type="submission" date="2018-06" db="EMBL/GenBank/DDBJ databases">
        <title>Genomic Encyclopedia of Type Strains, Phase IV (KMG-IV): sequencing the most valuable type-strain genomes for metagenomic binning, comparative biology and taxonomic classification.</title>
        <authorList>
            <person name="Goeker M."/>
        </authorList>
    </citation>
    <scope>NUCLEOTIDE SEQUENCE [LARGE SCALE GENOMIC DNA]</scope>
    <source>
        <strain evidence="10 11">DSM 25520</strain>
    </source>
</reference>
<dbReference type="InterPro" id="IPR027473">
    <property type="entry name" value="L-asparaginase_C"/>
</dbReference>
<dbReference type="PANTHER" id="PTHR11707:SF28">
    <property type="entry name" value="60 KDA LYSOPHOSPHOLIPASE"/>
    <property type="match status" value="1"/>
</dbReference>
<feature type="active site" description="O-isoaspartyl threonine intermediate" evidence="3">
    <location>
        <position position="17"/>
    </location>
</feature>
<evidence type="ECO:0000256" key="7">
    <source>
        <dbReference type="RuleBase" id="RU004456"/>
    </source>
</evidence>
<dbReference type="InterPro" id="IPR040919">
    <property type="entry name" value="Asparaginase_C"/>
</dbReference>
<evidence type="ECO:0000256" key="3">
    <source>
        <dbReference type="PIRSR" id="PIRSR001220-1"/>
    </source>
</evidence>
<feature type="domain" description="Asparaginase/glutaminase C-terminal" evidence="9">
    <location>
        <begin position="215"/>
        <end position="325"/>
    </location>
</feature>
<dbReference type="InterPro" id="IPR027475">
    <property type="entry name" value="Asparaginase/glutaminase_AS2"/>
</dbReference>
<dbReference type="PROSITE" id="PS00917">
    <property type="entry name" value="ASN_GLN_ASE_2"/>
    <property type="match status" value="1"/>
</dbReference>
<dbReference type="Gene3D" id="3.40.50.40">
    <property type="match status" value="1"/>
</dbReference>
<gene>
    <name evidence="10" type="ORF">DFR37_102354</name>
</gene>
<dbReference type="PIRSF" id="PIRSF500176">
    <property type="entry name" value="L_ASNase"/>
    <property type="match status" value="1"/>
</dbReference>
<name>A0A366HJV5_9BURK</name>
<dbReference type="InterPro" id="IPR037152">
    <property type="entry name" value="L-asparaginase_N_sf"/>
</dbReference>
<dbReference type="CDD" id="cd08964">
    <property type="entry name" value="L-asparaginase_II"/>
    <property type="match status" value="1"/>
</dbReference>
<evidence type="ECO:0000259" key="8">
    <source>
        <dbReference type="Pfam" id="PF00710"/>
    </source>
</evidence>
<keyword evidence="11" id="KW-1185">Reference proteome</keyword>
<dbReference type="GO" id="GO:0006528">
    <property type="term" value="P:asparagine metabolic process"/>
    <property type="evidence" value="ECO:0007669"/>
    <property type="project" value="InterPro"/>
</dbReference>
<dbReference type="InterPro" id="IPR006034">
    <property type="entry name" value="Asparaginase/glutaminase-like"/>
</dbReference>
<dbReference type="RefSeq" id="WP_113932198.1">
    <property type="nucleotide sequence ID" value="NZ_JACCEU010000002.1"/>
</dbReference>
<feature type="domain" description="L-asparaginase N-terminal" evidence="8">
    <location>
        <begin position="8"/>
        <end position="196"/>
    </location>
</feature>
<dbReference type="Gene3D" id="3.40.50.1170">
    <property type="entry name" value="L-asparaginase, N-terminal domain"/>
    <property type="match status" value="1"/>
</dbReference>